<keyword evidence="2" id="KW-1185">Reference proteome</keyword>
<gene>
    <name evidence="1" type="ORF">E3O23_02955</name>
</gene>
<sequence>MRRRGDPPIDEVAAVTQRLAVLLTAGVSPVSAWTYLLPDEPAVGPAGVATGVAAGDVAAPESSAARVARAAAAAGRR</sequence>
<feature type="non-terminal residue" evidence="1">
    <location>
        <position position="77"/>
    </location>
</feature>
<dbReference type="EMBL" id="SOEZ01000015">
    <property type="protein sequence ID" value="TFB54993.1"/>
    <property type="molecule type" value="Genomic_DNA"/>
</dbReference>
<organism evidence="1 2">
    <name type="scientific">Cryobacterium tagatosivorans</name>
    <dbReference type="NCBI Taxonomy" id="1259199"/>
    <lineage>
        <taxon>Bacteria</taxon>
        <taxon>Bacillati</taxon>
        <taxon>Actinomycetota</taxon>
        <taxon>Actinomycetes</taxon>
        <taxon>Micrococcales</taxon>
        <taxon>Microbacteriaceae</taxon>
        <taxon>Cryobacterium</taxon>
    </lineage>
</organism>
<dbReference type="AlphaFoldDB" id="A0A4V3I6S0"/>
<accession>A0A4V3I6S0</accession>
<evidence type="ECO:0000313" key="1">
    <source>
        <dbReference type="EMBL" id="TFB54993.1"/>
    </source>
</evidence>
<dbReference type="Proteomes" id="UP000297866">
    <property type="component" value="Unassembled WGS sequence"/>
</dbReference>
<proteinExistence type="predicted"/>
<protein>
    <submittedName>
        <fullName evidence="1">Uncharacterized protein</fullName>
    </submittedName>
</protein>
<comment type="caution">
    <text evidence="1">The sequence shown here is derived from an EMBL/GenBank/DDBJ whole genome shotgun (WGS) entry which is preliminary data.</text>
</comment>
<name>A0A4V3I6S0_9MICO</name>
<evidence type="ECO:0000313" key="2">
    <source>
        <dbReference type="Proteomes" id="UP000297866"/>
    </source>
</evidence>
<reference evidence="1 2" key="1">
    <citation type="submission" date="2019-03" db="EMBL/GenBank/DDBJ databases">
        <title>Genomics of glacier-inhabiting Cryobacterium strains.</title>
        <authorList>
            <person name="Liu Q."/>
            <person name="Xin Y.-H."/>
        </authorList>
    </citation>
    <scope>NUCLEOTIDE SEQUENCE [LARGE SCALE GENOMIC DNA]</scope>
    <source>
        <strain evidence="1 2">Sr47</strain>
    </source>
</reference>